<keyword evidence="2" id="KW-0732">Signal</keyword>
<feature type="compositionally biased region" description="Low complexity" evidence="1">
    <location>
        <begin position="29"/>
        <end position="48"/>
    </location>
</feature>
<reference evidence="4" key="1">
    <citation type="journal article" date="2019" name="Int. J. Syst. Evol. Microbiol.">
        <title>The Global Catalogue of Microorganisms (GCM) 10K type strain sequencing project: providing services to taxonomists for standard genome sequencing and annotation.</title>
        <authorList>
            <consortium name="The Broad Institute Genomics Platform"/>
            <consortium name="The Broad Institute Genome Sequencing Center for Infectious Disease"/>
            <person name="Wu L."/>
            <person name="Ma J."/>
        </authorList>
    </citation>
    <scope>NUCLEOTIDE SEQUENCE [LARGE SCALE GENOMIC DNA]</scope>
    <source>
        <strain evidence="4">GH52</strain>
    </source>
</reference>
<dbReference type="Proteomes" id="UP001597362">
    <property type="component" value="Unassembled WGS sequence"/>
</dbReference>
<comment type="caution">
    <text evidence="3">The sequence shown here is derived from an EMBL/GenBank/DDBJ whole genome shotgun (WGS) entry which is preliminary data.</text>
</comment>
<dbReference type="EMBL" id="JBHUHO010000040">
    <property type="protein sequence ID" value="MFD2117493.1"/>
    <property type="molecule type" value="Genomic_DNA"/>
</dbReference>
<protein>
    <submittedName>
        <fullName evidence="3">FMN-binding protein</fullName>
    </submittedName>
</protein>
<accession>A0ABW4YPN1</accession>
<feature type="chain" id="PRO_5047030576" evidence="2">
    <location>
        <begin position="19"/>
        <end position="304"/>
    </location>
</feature>
<feature type="region of interest" description="Disordered" evidence="1">
    <location>
        <begin position="25"/>
        <end position="52"/>
    </location>
</feature>
<name>A0ABW4YPN1_9BACL</name>
<evidence type="ECO:0000313" key="3">
    <source>
        <dbReference type="EMBL" id="MFD2117493.1"/>
    </source>
</evidence>
<evidence type="ECO:0000313" key="4">
    <source>
        <dbReference type="Proteomes" id="UP001597362"/>
    </source>
</evidence>
<organism evidence="3 4">
    <name type="scientific">Paenibacillus yanchengensis</name>
    <dbReference type="NCBI Taxonomy" id="2035833"/>
    <lineage>
        <taxon>Bacteria</taxon>
        <taxon>Bacillati</taxon>
        <taxon>Bacillota</taxon>
        <taxon>Bacilli</taxon>
        <taxon>Bacillales</taxon>
        <taxon>Paenibacillaceae</taxon>
        <taxon>Paenibacillus</taxon>
    </lineage>
</organism>
<feature type="signal peptide" evidence="2">
    <location>
        <begin position="1"/>
        <end position="18"/>
    </location>
</feature>
<keyword evidence="4" id="KW-1185">Reference proteome</keyword>
<dbReference type="Gene3D" id="3.90.1010.20">
    <property type="match status" value="2"/>
</dbReference>
<proteinExistence type="predicted"/>
<evidence type="ECO:0000256" key="2">
    <source>
        <dbReference type="SAM" id="SignalP"/>
    </source>
</evidence>
<evidence type="ECO:0000256" key="1">
    <source>
        <dbReference type="SAM" id="MobiDB-lite"/>
    </source>
</evidence>
<dbReference type="PROSITE" id="PS51257">
    <property type="entry name" value="PROKAR_LIPOPROTEIN"/>
    <property type="match status" value="1"/>
</dbReference>
<dbReference type="RefSeq" id="WP_377774717.1">
    <property type="nucleotide sequence ID" value="NZ_JBHUHO010000040.1"/>
</dbReference>
<gene>
    <name evidence="3" type="ORF">ACFSJH_17315</name>
</gene>
<sequence>MKKVGLILLTLMLSATLAACGGDKKEEGANTNQTPTNTATEAPTNAGTDTGTAEAELKDGAYYAEGTVDEKSGWQYVVALKVENGKITNVNWNGLNKNGGLDKKALSESGEYGMVEKGKAVAEWHEQAATMEQFVIDKQSVADIAVNEEGKTDAVSGVSITVSDFAKLVDDALKAGPVEAGAYKDGHYKAEAADFDEKSGWKATVDVTVMNGKIAAVRWNGVHKDGGTDKVTRSTAGEYGMKEHGKAVAEWHEQAALAEKFLLEKQDPAAIAIGDGGKTDAISGVTIAVSEFTELASKALEGAK</sequence>